<dbReference type="Proteomes" id="UP000317496">
    <property type="component" value="Chromosome"/>
</dbReference>
<dbReference type="KEGG" id="fer:FNB15_04750"/>
<evidence type="ECO:0000313" key="4">
    <source>
        <dbReference type="Proteomes" id="UP000317496"/>
    </source>
</evidence>
<reference evidence="3 4" key="1">
    <citation type="submission" date="2019-07" db="EMBL/GenBank/DDBJ databases">
        <title>Genome sequencing for Ferrovibrio sp. K5.</title>
        <authorList>
            <person name="Park S.-J."/>
        </authorList>
    </citation>
    <scope>NUCLEOTIDE SEQUENCE [LARGE SCALE GENOMIC DNA]</scope>
    <source>
        <strain evidence="3 4">K5</strain>
    </source>
</reference>
<accession>A0A516GYP4</accession>
<name>A0A516GYP4_9PROT</name>
<evidence type="ECO:0000256" key="1">
    <source>
        <dbReference type="ARBA" id="ARBA00010364"/>
    </source>
</evidence>
<dbReference type="Gene3D" id="3.30.1200.10">
    <property type="entry name" value="YggU-like"/>
    <property type="match status" value="1"/>
</dbReference>
<dbReference type="OrthoDB" id="9801972at2"/>
<protein>
    <recommendedName>
        <fullName evidence="2">UPF0235 protein FNB15_04750</fullName>
    </recommendedName>
</protein>
<dbReference type="AlphaFoldDB" id="A0A516GYP4"/>
<dbReference type="NCBIfam" id="TIGR00251">
    <property type="entry name" value="DUF167 family protein"/>
    <property type="match status" value="1"/>
</dbReference>
<comment type="similarity">
    <text evidence="1 2">Belongs to the UPF0235 family.</text>
</comment>
<dbReference type="SUPFAM" id="SSF69786">
    <property type="entry name" value="YggU-like"/>
    <property type="match status" value="1"/>
</dbReference>
<dbReference type="InterPro" id="IPR003746">
    <property type="entry name" value="DUF167"/>
</dbReference>
<sequence>MVLRRFRGCLCRARVAFRRPAQYHSRRPFPGPFSGFGHRRTGPVPAGPSSAWFWAGPHPGGWSAVADHPDRYGAEPLYVAADRLGDHQLAGGVQRDQHAQPLRLRGRRFPLSHHRTGAAADPSRAAQFRRHRPVAGGADPAADLPAQPALGIRGLTAVPWRAVADGLRLAVRLTPKAGRDGIEGLKPTADGGMELAVKVTAVPENGKANDALLRLLAKRLKLPVSSLRLVAGATDRHKQILIEGDPALLDAALSSLLKE</sequence>
<evidence type="ECO:0000256" key="2">
    <source>
        <dbReference type="HAMAP-Rule" id="MF_00634"/>
    </source>
</evidence>
<gene>
    <name evidence="3" type="ORF">FNB15_04750</name>
</gene>
<keyword evidence="4" id="KW-1185">Reference proteome</keyword>
<dbReference type="InterPro" id="IPR036591">
    <property type="entry name" value="YggU-like_sf"/>
</dbReference>
<dbReference type="Pfam" id="PF02594">
    <property type="entry name" value="DUF167"/>
    <property type="match status" value="1"/>
</dbReference>
<evidence type="ECO:0000313" key="3">
    <source>
        <dbReference type="EMBL" id="QDO96627.1"/>
    </source>
</evidence>
<dbReference type="EMBL" id="CP041636">
    <property type="protein sequence ID" value="QDO96627.1"/>
    <property type="molecule type" value="Genomic_DNA"/>
</dbReference>
<dbReference type="HAMAP" id="MF_00634">
    <property type="entry name" value="UPF0235"/>
    <property type="match status" value="1"/>
</dbReference>
<dbReference type="NCBIfam" id="NF002348">
    <property type="entry name" value="PRK01310.1"/>
    <property type="match status" value="1"/>
</dbReference>
<dbReference type="SMART" id="SM01152">
    <property type="entry name" value="DUF167"/>
    <property type="match status" value="1"/>
</dbReference>
<proteinExistence type="inferred from homology"/>
<organism evidence="3 4">
    <name type="scientific">Ferrovibrio terrae</name>
    <dbReference type="NCBI Taxonomy" id="2594003"/>
    <lineage>
        <taxon>Bacteria</taxon>
        <taxon>Pseudomonadati</taxon>
        <taxon>Pseudomonadota</taxon>
        <taxon>Alphaproteobacteria</taxon>
        <taxon>Rhodospirillales</taxon>
        <taxon>Rhodospirillaceae</taxon>
        <taxon>Ferrovibrio</taxon>
    </lineage>
</organism>